<dbReference type="AlphaFoldDB" id="A0A3V2E180"/>
<dbReference type="EMBL" id="AAKVDC010000010">
    <property type="protein sequence ID" value="ECW0478914.1"/>
    <property type="molecule type" value="Genomic_DNA"/>
</dbReference>
<dbReference type="EMBL" id="AAKVAS010000037">
    <property type="protein sequence ID" value="ECW0109790.1"/>
    <property type="molecule type" value="Genomic_DNA"/>
</dbReference>
<evidence type="ECO:0000313" key="1">
    <source>
        <dbReference type="EMBL" id="ECW0109790.1"/>
    </source>
</evidence>
<organism evidence="2">
    <name type="scientific">Salmonella enterica I</name>
    <dbReference type="NCBI Taxonomy" id="59201"/>
    <lineage>
        <taxon>Bacteria</taxon>
        <taxon>Pseudomonadati</taxon>
        <taxon>Pseudomonadota</taxon>
        <taxon>Gammaproteobacteria</taxon>
        <taxon>Enterobacterales</taxon>
        <taxon>Enterobacteriaceae</taxon>
        <taxon>Salmonella</taxon>
    </lineage>
</organism>
<proteinExistence type="predicted"/>
<evidence type="ECO:0000313" key="2">
    <source>
        <dbReference type="EMBL" id="ECW0478914.1"/>
    </source>
</evidence>
<name>A0A3V2E180_SALET</name>
<reference evidence="2" key="1">
    <citation type="submission" date="2019-09" db="EMBL/GenBank/DDBJ databases">
        <authorList>
            <consortium name="GenomeTrakr network: Whole genome sequencing for foodborne pathogen traceback"/>
        </authorList>
    </citation>
    <scope>NUCLEOTIDE SEQUENCE</scope>
    <source>
        <strain evidence="2">AUSMDU00020808</strain>
        <strain evidence="1">AUSMDU00020873</strain>
    </source>
</reference>
<dbReference type="InterPro" id="IPR008861">
    <property type="entry name" value="GpX-like"/>
</dbReference>
<sequence length="72" mass="8001">MDNYRTIQGDAWDSIAARLYGNEYLSYLLVDANPKHRLTVLFSAGVILTVPDAPAKPATVNNLPPWKRNSVT</sequence>
<accession>A0A3V2E180</accession>
<dbReference type="Pfam" id="PF05489">
    <property type="entry name" value="Phage_tail_X"/>
    <property type="match status" value="1"/>
</dbReference>
<protein>
    <submittedName>
        <fullName evidence="2">Phage tail protein</fullName>
    </submittedName>
</protein>
<dbReference type="RefSeq" id="WP_021000622.1">
    <property type="nucleotide sequence ID" value="NZ_CP022663.1"/>
</dbReference>
<gene>
    <name evidence="2" type="ORF">F3P74_12735</name>
    <name evidence="1" type="ORF">F3Q63_21875</name>
</gene>
<comment type="caution">
    <text evidence="2">The sequence shown here is derived from an EMBL/GenBank/DDBJ whole genome shotgun (WGS) entry which is preliminary data.</text>
</comment>